<dbReference type="InterPro" id="IPR027310">
    <property type="entry name" value="Profilin_CS"/>
</dbReference>
<comment type="similarity">
    <text evidence="2 7">Belongs to the profilin family.</text>
</comment>
<evidence type="ECO:0000256" key="1">
    <source>
        <dbReference type="ARBA" id="ARBA00004245"/>
    </source>
</evidence>
<dbReference type="KEGG" id="hro:HELRODRAFT_115501"/>
<dbReference type="OrthoDB" id="421374at2759"/>
<dbReference type="AlphaFoldDB" id="T1EG87"/>
<evidence type="ECO:0000313" key="9">
    <source>
        <dbReference type="EnsemblMetazoa" id="HelroP115501"/>
    </source>
</evidence>
<evidence type="ECO:0000256" key="5">
    <source>
        <dbReference type="ARBA" id="ARBA00023203"/>
    </source>
</evidence>
<reference evidence="8 10" key="2">
    <citation type="journal article" date="2013" name="Nature">
        <title>Insights into bilaterian evolution from three spiralian genomes.</title>
        <authorList>
            <person name="Simakov O."/>
            <person name="Marletaz F."/>
            <person name="Cho S.J."/>
            <person name="Edsinger-Gonzales E."/>
            <person name="Havlak P."/>
            <person name="Hellsten U."/>
            <person name="Kuo D.H."/>
            <person name="Larsson T."/>
            <person name="Lv J."/>
            <person name="Arendt D."/>
            <person name="Savage R."/>
            <person name="Osoegawa K."/>
            <person name="de Jong P."/>
            <person name="Grimwood J."/>
            <person name="Chapman J.A."/>
            <person name="Shapiro H."/>
            <person name="Aerts A."/>
            <person name="Otillar R.P."/>
            <person name="Terry A.Y."/>
            <person name="Boore J.L."/>
            <person name="Grigoriev I.V."/>
            <person name="Lindberg D.R."/>
            <person name="Seaver E.C."/>
            <person name="Weisblat D.A."/>
            <person name="Putnam N.H."/>
            <person name="Rokhsar D.S."/>
        </authorList>
    </citation>
    <scope>NUCLEOTIDE SEQUENCE</scope>
</reference>
<dbReference type="EMBL" id="KB097599">
    <property type="protein sequence ID" value="ESN93631.1"/>
    <property type="molecule type" value="Genomic_DNA"/>
</dbReference>
<keyword evidence="5 7" id="KW-0009">Actin-binding</keyword>
<dbReference type="SMART" id="SM00392">
    <property type="entry name" value="PROF"/>
    <property type="match status" value="1"/>
</dbReference>
<dbReference type="InParanoid" id="T1EG87"/>
<dbReference type="InterPro" id="IPR005455">
    <property type="entry name" value="PFN_euk"/>
</dbReference>
<dbReference type="Pfam" id="PF00235">
    <property type="entry name" value="Profilin"/>
    <property type="match status" value="1"/>
</dbReference>
<dbReference type="CTD" id="20195589"/>
<evidence type="ECO:0000256" key="4">
    <source>
        <dbReference type="ARBA" id="ARBA00022490"/>
    </source>
</evidence>
<dbReference type="STRING" id="6412.T1EG87"/>
<dbReference type="PRINTS" id="PR00392">
    <property type="entry name" value="PROFILIN"/>
</dbReference>
<comment type="subunit">
    <text evidence="3">Occurs in many kinds of cells as a complex with monomeric actin in a 1:1 ratio.</text>
</comment>
<dbReference type="PANTHER" id="PTHR11604:SF10">
    <property type="entry name" value="PROFILIN"/>
    <property type="match status" value="1"/>
</dbReference>
<name>T1EG87_HELRO</name>
<dbReference type="SUPFAM" id="SSF55770">
    <property type="entry name" value="Profilin (actin-binding protein)"/>
    <property type="match status" value="1"/>
</dbReference>
<keyword evidence="4" id="KW-0963">Cytoplasm</keyword>
<protein>
    <recommendedName>
        <fullName evidence="7">Profilin</fullName>
    </recommendedName>
</protein>
<accession>T1EG87</accession>
<dbReference type="eggNOG" id="KOG1755">
    <property type="taxonomic scope" value="Eukaryota"/>
</dbReference>
<dbReference type="PROSITE" id="PS00414">
    <property type="entry name" value="PROFILIN"/>
    <property type="match status" value="1"/>
</dbReference>
<proteinExistence type="inferred from homology"/>
<dbReference type="GO" id="GO:0003785">
    <property type="term" value="F:actin monomer binding"/>
    <property type="evidence" value="ECO:0000318"/>
    <property type="project" value="GO_Central"/>
</dbReference>
<dbReference type="RefSeq" id="XP_009028269.1">
    <property type="nucleotide sequence ID" value="XM_009030021.1"/>
</dbReference>
<organism evidence="9 10">
    <name type="scientific">Helobdella robusta</name>
    <name type="common">Californian leech</name>
    <dbReference type="NCBI Taxonomy" id="6412"/>
    <lineage>
        <taxon>Eukaryota</taxon>
        <taxon>Metazoa</taxon>
        <taxon>Spiralia</taxon>
        <taxon>Lophotrochozoa</taxon>
        <taxon>Annelida</taxon>
        <taxon>Clitellata</taxon>
        <taxon>Hirudinea</taxon>
        <taxon>Rhynchobdellida</taxon>
        <taxon>Glossiphoniidae</taxon>
        <taxon>Helobdella</taxon>
    </lineage>
</organism>
<dbReference type="EMBL" id="AMQM01007343">
    <property type="status" value="NOT_ANNOTATED_CDS"/>
    <property type="molecule type" value="Genomic_DNA"/>
</dbReference>
<comment type="subcellular location">
    <subcellularLocation>
        <location evidence="1">Cytoplasm</location>
        <location evidence="1">Cytoskeleton</location>
    </subcellularLocation>
</comment>
<evidence type="ECO:0000313" key="10">
    <source>
        <dbReference type="Proteomes" id="UP000015101"/>
    </source>
</evidence>
<dbReference type="GO" id="GO:0005938">
    <property type="term" value="C:cell cortex"/>
    <property type="evidence" value="ECO:0000318"/>
    <property type="project" value="GO_Central"/>
</dbReference>
<dbReference type="GeneID" id="20195589"/>
<evidence type="ECO:0000256" key="6">
    <source>
        <dbReference type="ARBA" id="ARBA00023212"/>
    </source>
</evidence>
<dbReference type="Gene3D" id="3.30.450.30">
    <property type="entry name" value="Dynein light chain 2a, cytoplasmic"/>
    <property type="match status" value="1"/>
</dbReference>
<dbReference type="PANTHER" id="PTHR11604">
    <property type="entry name" value="PROFILIN"/>
    <property type="match status" value="1"/>
</dbReference>
<dbReference type="Proteomes" id="UP000015101">
    <property type="component" value="Unassembled WGS sequence"/>
</dbReference>
<keyword evidence="6" id="KW-0206">Cytoskeleton</keyword>
<dbReference type="FunFam" id="3.30.450.30:FF:000020">
    <property type="entry name" value="Profilin"/>
    <property type="match status" value="1"/>
</dbReference>
<dbReference type="EnsemblMetazoa" id="HelroT115501">
    <property type="protein sequence ID" value="HelroP115501"/>
    <property type="gene ID" value="HelroG115501"/>
</dbReference>
<reference evidence="9" key="3">
    <citation type="submission" date="2015-06" db="UniProtKB">
        <authorList>
            <consortium name="EnsemblMetazoa"/>
        </authorList>
    </citation>
    <scope>IDENTIFICATION</scope>
</reference>
<evidence type="ECO:0000256" key="3">
    <source>
        <dbReference type="ARBA" id="ARBA00011583"/>
    </source>
</evidence>
<gene>
    <name evidence="9" type="primary">20195589</name>
    <name evidence="8" type="ORF">HELRODRAFT_115501</name>
</gene>
<dbReference type="InterPro" id="IPR048278">
    <property type="entry name" value="PFN"/>
</dbReference>
<dbReference type="OMA" id="WTTAGHA"/>
<dbReference type="HOGENOM" id="CLU_120772_1_0_1"/>
<sequence length="140" mass="15041">MSGWDSYIDNLIAHCKDCKGESHCDKGSIIGFNGAKWTSDTHKNALKITQAEATTIGASFTSKNFSNFQASGIVVEGQKYQFLREEDGKLVLAKSKGLGGLTLQASKTAIVIGHCPEGKQQGNVNKGVANIAEYLETQNM</sequence>
<evidence type="ECO:0000256" key="7">
    <source>
        <dbReference type="RuleBase" id="RU003909"/>
    </source>
</evidence>
<evidence type="ECO:0000256" key="2">
    <source>
        <dbReference type="ARBA" id="ARBA00010058"/>
    </source>
</evidence>
<reference evidence="10" key="1">
    <citation type="submission" date="2012-12" db="EMBL/GenBank/DDBJ databases">
        <authorList>
            <person name="Hellsten U."/>
            <person name="Grimwood J."/>
            <person name="Chapman J.A."/>
            <person name="Shapiro H."/>
            <person name="Aerts A."/>
            <person name="Otillar R.P."/>
            <person name="Terry A.Y."/>
            <person name="Boore J.L."/>
            <person name="Simakov O."/>
            <person name="Marletaz F."/>
            <person name="Cho S.-J."/>
            <person name="Edsinger-Gonzales E."/>
            <person name="Havlak P."/>
            <person name="Kuo D.-H."/>
            <person name="Larsson T."/>
            <person name="Lv J."/>
            <person name="Arendt D."/>
            <person name="Savage R."/>
            <person name="Osoegawa K."/>
            <person name="de Jong P."/>
            <person name="Lindberg D.R."/>
            <person name="Seaver E.C."/>
            <person name="Weisblat D.A."/>
            <person name="Putnam N.H."/>
            <person name="Grigoriev I.V."/>
            <person name="Rokhsar D.S."/>
        </authorList>
    </citation>
    <scope>NUCLEOTIDE SEQUENCE</scope>
</reference>
<dbReference type="GO" id="GO:0005856">
    <property type="term" value="C:cytoskeleton"/>
    <property type="evidence" value="ECO:0007669"/>
    <property type="project" value="UniProtKB-SubCell"/>
</dbReference>
<keyword evidence="10" id="KW-1185">Reference proteome</keyword>
<evidence type="ECO:0000313" key="8">
    <source>
        <dbReference type="EMBL" id="ESN93631.1"/>
    </source>
</evidence>
<dbReference type="InterPro" id="IPR036140">
    <property type="entry name" value="PFN_sf"/>
</dbReference>
<dbReference type="CDD" id="cd00148">
    <property type="entry name" value="PROF"/>
    <property type="match status" value="1"/>
</dbReference>